<comment type="similarity">
    <text evidence="2">Belongs to the glutamate-gated ion channel (TC 1.A.10.1) family.</text>
</comment>
<keyword evidence="11" id="KW-1071">Ligand-gated ion channel</keyword>
<gene>
    <name evidence="19" type="primary">IR5</name>
</gene>
<comment type="subcellular location">
    <subcellularLocation>
        <location evidence="1">Cell membrane</location>
        <topology evidence="1">Multi-pass membrane protein</topology>
    </subcellularLocation>
</comment>
<feature type="transmembrane region" description="Helical" evidence="16">
    <location>
        <begin position="394"/>
        <end position="414"/>
    </location>
</feature>
<dbReference type="AlphaFoldDB" id="W6MEX9"/>
<dbReference type="SUPFAM" id="SSF53850">
    <property type="entry name" value="Periplasmic binding protein-like II"/>
    <property type="match status" value="1"/>
</dbReference>
<evidence type="ECO:0000259" key="17">
    <source>
        <dbReference type="Pfam" id="PF00060"/>
    </source>
</evidence>
<dbReference type="Pfam" id="PF00060">
    <property type="entry name" value="Lig_chan"/>
    <property type="match status" value="1"/>
</dbReference>
<evidence type="ECO:0000256" key="14">
    <source>
        <dbReference type="PIRSR" id="PIRSR601508-2"/>
    </source>
</evidence>
<keyword evidence="9" id="KW-0675">Receptor</keyword>
<keyword evidence="8 16" id="KW-0472">Membrane</keyword>
<keyword evidence="12" id="KW-0407">Ion channel</keyword>
<dbReference type="PRINTS" id="PR00177">
    <property type="entry name" value="NMDARECEPTOR"/>
</dbReference>
<sequence>LRVAVAEWQPFAVFESYNRPYKVHGMMVDVMAIIAQQLMTCYEMVVPEGRALGRRLDNGTFTGVLGLFEKEEVDMSLVPLGMSHLRYQAVDFGVYLFMDDTRVIYMRPTMQANVEGFIKPFGPMVWLLLMLCALFILLMTFLFLMIHGKVISEEPARERQSTNQSSKKPTTDTDQFYKALQWMLGCILAQSVPWVPERGSVRVVGGLWLLCSLVVATVYRSNLKAMLILPRVDLPFTNIEELAQTGIPTFIITGSLIANAFTEAAPDSPLAHLKEQVTLTVDVPKIVNNVNEGHTATFAVLSGLRKMIDNAYTETGQCLLYITNVGYLPTFASLGFPKGSSLRPKVDKIISNLHEFGLLQHLYNKEITNATQCLKFITSADKSVELRPLELGDFYGVFSIYVGGVVIAGTVYLMEKLY</sequence>
<evidence type="ECO:0000256" key="3">
    <source>
        <dbReference type="ARBA" id="ARBA00022448"/>
    </source>
</evidence>
<dbReference type="GO" id="GO:0038023">
    <property type="term" value="F:signaling receptor activity"/>
    <property type="evidence" value="ECO:0007669"/>
    <property type="project" value="InterPro"/>
</dbReference>
<feature type="non-terminal residue" evidence="19">
    <location>
        <position position="1"/>
    </location>
</feature>
<feature type="domain" description="Ionotropic glutamate receptor L-glutamate and glycine-binding" evidence="18">
    <location>
        <begin position="2"/>
        <end position="104"/>
    </location>
</feature>
<evidence type="ECO:0000256" key="11">
    <source>
        <dbReference type="ARBA" id="ARBA00023286"/>
    </source>
</evidence>
<dbReference type="PANTHER" id="PTHR42643:SF24">
    <property type="entry name" value="IONOTROPIC RECEPTOR 60A"/>
    <property type="match status" value="1"/>
</dbReference>
<accession>W6MEX9</accession>
<evidence type="ECO:0000256" key="9">
    <source>
        <dbReference type="ARBA" id="ARBA00023170"/>
    </source>
</evidence>
<dbReference type="GO" id="GO:0050906">
    <property type="term" value="P:detection of stimulus involved in sensory perception"/>
    <property type="evidence" value="ECO:0007669"/>
    <property type="project" value="UniProtKB-ARBA"/>
</dbReference>
<reference evidence="19" key="1">
    <citation type="submission" date="2013-06" db="EMBL/GenBank/DDBJ databases">
        <authorList>
            <person name="Groh K."/>
        </authorList>
    </citation>
    <scope>NUCLEOTIDE SEQUENCE</scope>
    <source>
        <tissue evidence="19">Antennules</tissue>
    </source>
</reference>
<keyword evidence="4" id="KW-1003">Cell membrane</keyword>
<name>W6MEX9_PAGBR</name>
<dbReference type="PANTHER" id="PTHR42643">
    <property type="entry name" value="IONOTROPIC RECEPTOR 20A-RELATED"/>
    <property type="match status" value="1"/>
</dbReference>
<evidence type="ECO:0000256" key="13">
    <source>
        <dbReference type="PIRSR" id="PIRSR601508-1"/>
    </source>
</evidence>
<feature type="binding site" evidence="13">
    <location>
        <position position="86"/>
    </location>
    <ligand>
        <name>L-glutamate</name>
        <dbReference type="ChEBI" id="CHEBI:29985"/>
    </ligand>
</feature>
<feature type="non-terminal residue" evidence="19">
    <location>
        <position position="418"/>
    </location>
</feature>
<feature type="domain" description="Ionotropic glutamate receptor C-terminal" evidence="17">
    <location>
        <begin position="125"/>
        <end position="404"/>
    </location>
</feature>
<dbReference type="Gene3D" id="1.10.287.70">
    <property type="match status" value="1"/>
</dbReference>
<reference evidence="19" key="2">
    <citation type="submission" date="2014-02" db="EMBL/GenBank/DDBJ databases">
        <title>The hermit crab's nose antennal transcriptomics.</title>
        <authorList>
            <person name="Groh K.C."/>
            <person name="Vogel H."/>
            <person name="Stensmyr M.C."/>
            <person name="Grosse-Wilde E."/>
            <person name="Hansson B.S."/>
        </authorList>
    </citation>
    <scope>NUCLEOTIDE SEQUENCE</scope>
    <source>
        <tissue evidence="19">Antennules</tissue>
    </source>
</reference>
<keyword evidence="3" id="KW-0813">Transport</keyword>
<feature type="disulfide bond" evidence="15">
    <location>
        <begin position="318"/>
        <end position="373"/>
    </location>
</feature>
<evidence type="ECO:0000313" key="19">
    <source>
        <dbReference type="EMBL" id="CDK12519.1"/>
    </source>
</evidence>
<evidence type="ECO:0000256" key="4">
    <source>
        <dbReference type="ARBA" id="ARBA00022475"/>
    </source>
</evidence>
<evidence type="ECO:0000256" key="16">
    <source>
        <dbReference type="SAM" id="Phobius"/>
    </source>
</evidence>
<dbReference type="Pfam" id="PF10613">
    <property type="entry name" value="Lig_chan-Glu_bd"/>
    <property type="match status" value="1"/>
</dbReference>
<evidence type="ECO:0000256" key="1">
    <source>
        <dbReference type="ARBA" id="ARBA00004651"/>
    </source>
</evidence>
<evidence type="ECO:0000256" key="10">
    <source>
        <dbReference type="ARBA" id="ARBA00023180"/>
    </source>
</evidence>
<dbReference type="InterPro" id="IPR052192">
    <property type="entry name" value="Insect_Ionotropic_Sensory_Rcpt"/>
</dbReference>
<evidence type="ECO:0000256" key="15">
    <source>
        <dbReference type="PIRSR" id="PIRSR601508-3"/>
    </source>
</evidence>
<keyword evidence="5 16" id="KW-0812">Transmembrane</keyword>
<keyword evidence="6 16" id="KW-1133">Transmembrane helix</keyword>
<keyword evidence="15" id="KW-1015">Disulfide bond</keyword>
<dbReference type="InterPro" id="IPR019594">
    <property type="entry name" value="Glu/Gly-bd"/>
</dbReference>
<feature type="transmembrane region" description="Helical" evidence="16">
    <location>
        <begin position="125"/>
        <end position="146"/>
    </location>
</feature>
<keyword evidence="10" id="KW-0325">Glycoprotein</keyword>
<dbReference type="GO" id="GO:0005886">
    <property type="term" value="C:plasma membrane"/>
    <property type="evidence" value="ECO:0007669"/>
    <property type="project" value="UniProtKB-SubCell"/>
</dbReference>
<dbReference type="EMBL" id="HABX01000075">
    <property type="protein sequence ID" value="CDK12519.1"/>
    <property type="molecule type" value="Transcribed_RNA"/>
</dbReference>
<evidence type="ECO:0000256" key="12">
    <source>
        <dbReference type="ARBA" id="ARBA00023303"/>
    </source>
</evidence>
<feature type="binding site" evidence="13">
    <location>
        <position position="79"/>
    </location>
    <ligand>
        <name>L-glutamate</name>
        <dbReference type="ChEBI" id="CHEBI:29985"/>
    </ligand>
</feature>
<feature type="site" description="Interaction with the cone snail toxin Con-ikot-ikot" evidence="14">
    <location>
        <position position="55"/>
    </location>
</feature>
<evidence type="ECO:0000256" key="8">
    <source>
        <dbReference type="ARBA" id="ARBA00023136"/>
    </source>
</evidence>
<dbReference type="Gene3D" id="3.40.190.10">
    <property type="entry name" value="Periplasmic binding protein-like II"/>
    <property type="match status" value="1"/>
</dbReference>
<evidence type="ECO:0000256" key="2">
    <source>
        <dbReference type="ARBA" id="ARBA00008685"/>
    </source>
</evidence>
<organism evidence="19">
    <name type="scientific">Pagurus bernhardus</name>
    <name type="common">Common hermit crab</name>
    <name type="synonym">Eupagurus bernhardus</name>
    <dbReference type="NCBI Taxonomy" id="174397"/>
    <lineage>
        <taxon>Eukaryota</taxon>
        <taxon>Metazoa</taxon>
        <taxon>Ecdysozoa</taxon>
        <taxon>Arthropoda</taxon>
        <taxon>Crustacea</taxon>
        <taxon>Multicrustacea</taxon>
        <taxon>Malacostraca</taxon>
        <taxon>Eumalacostraca</taxon>
        <taxon>Eucarida</taxon>
        <taxon>Decapoda</taxon>
        <taxon>Pleocyemata</taxon>
        <taxon>Anomura</taxon>
        <taxon>Paguroidea</taxon>
        <taxon>Paguridae</taxon>
        <taxon>Pagurus</taxon>
    </lineage>
</organism>
<proteinExistence type="inferred from homology"/>
<keyword evidence="7" id="KW-0406">Ion transport</keyword>
<feature type="transmembrane region" description="Helical" evidence="16">
    <location>
        <begin position="201"/>
        <end position="219"/>
    </location>
</feature>
<dbReference type="InterPro" id="IPR001508">
    <property type="entry name" value="Iono_Glu_rcpt_met"/>
</dbReference>
<protein>
    <submittedName>
        <fullName evidence="19">IR5 protein</fullName>
    </submittedName>
</protein>
<evidence type="ECO:0000256" key="5">
    <source>
        <dbReference type="ARBA" id="ARBA00022692"/>
    </source>
</evidence>
<evidence type="ECO:0000256" key="7">
    <source>
        <dbReference type="ARBA" id="ARBA00023065"/>
    </source>
</evidence>
<evidence type="ECO:0000256" key="6">
    <source>
        <dbReference type="ARBA" id="ARBA00022989"/>
    </source>
</evidence>
<evidence type="ECO:0000259" key="18">
    <source>
        <dbReference type="Pfam" id="PF10613"/>
    </source>
</evidence>
<dbReference type="GO" id="GO:0015276">
    <property type="term" value="F:ligand-gated monoatomic ion channel activity"/>
    <property type="evidence" value="ECO:0007669"/>
    <property type="project" value="InterPro"/>
</dbReference>
<dbReference type="InterPro" id="IPR001320">
    <property type="entry name" value="Iontro_rcpt_C"/>
</dbReference>